<organism evidence="3 4">
    <name type="scientific">Candidatus Faecalibacterium intestinavium</name>
    <dbReference type="NCBI Taxonomy" id="2838580"/>
    <lineage>
        <taxon>Bacteria</taxon>
        <taxon>Bacillati</taxon>
        <taxon>Bacillota</taxon>
        <taxon>Clostridia</taxon>
        <taxon>Eubacteriales</taxon>
        <taxon>Oscillospiraceae</taxon>
        <taxon>Faecalibacterium</taxon>
    </lineage>
</organism>
<feature type="transmembrane region" description="Helical" evidence="1">
    <location>
        <begin position="287"/>
        <end position="308"/>
    </location>
</feature>
<proteinExistence type="predicted"/>
<reference evidence="3" key="2">
    <citation type="submission" date="2021-04" db="EMBL/GenBank/DDBJ databases">
        <authorList>
            <person name="Gilroy R."/>
        </authorList>
    </citation>
    <scope>NUCLEOTIDE SEQUENCE</scope>
    <source>
        <strain evidence="3">742</strain>
    </source>
</reference>
<feature type="transmembrane region" description="Helical" evidence="1">
    <location>
        <begin position="219"/>
        <end position="237"/>
    </location>
</feature>
<reference evidence="3" key="1">
    <citation type="journal article" date="2021" name="PeerJ">
        <title>Extensive microbial diversity within the chicken gut microbiome revealed by metagenomics and culture.</title>
        <authorList>
            <person name="Gilroy R."/>
            <person name="Ravi A."/>
            <person name="Getino M."/>
            <person name="Pursley I."/>
            <person name="Horton D.L."/>
            <person name="Alikhan N.F."/>
            <person name="Baker D."/>
            <person name="Gharbi K."/>
            <person name="Hall N."/>
            <person name="Watson M."/>
            <person name="Adriaenssens E.M."/>
            <person name="Foster-Nyarko E."/>
            <person name="Jarju S."/>
            <person name="Secka A."/>
            <person name="Antonio M."/>
            <person name="Oren A."/>
            <person name="Chaudhuri R.R."/>
            <person name="La Ragione R."/>
            <person name="Hildebrand F."/>
            <person name="Pallen M.J."/>
        </authorList>
    </citation>
    <scope>NUCLEOTIDE SEQUENCE</scope>
    <source>
        <strain evidence="3">742</strain>
    </source>
</reference>
<keyword evidence="1" id="KW-1133">Transmembrane helix</keyword>
<evidence type="ECO:0000313" key="4">
    <source>
        <dbReference type="Proteomes" id="UP000824178"/>
    </source>
</evidence>
<feature type="domain" description="Phosphatidic acid phosphatase type 2/haloperoxidase" evidence="2">
    <location>
        <begin position="51"/>
        <end position="165"/>
    </location>
</feature>
<dbReference type="EMBL" id="JAHLFH010000058">
    <property type="protein sequence ID" value="MBU3819311.1"/>
    <property type="molecule type" value="Genomic_DNA"/>
</dbReference>
<protein>
    <submittedName>
        <fullName evidence="3">Phosphatase PAP2 family protein</fullName>
    </submittedName>
</protein>
<feature type="transmembrane region" description="Helical" evidence="1">
    <location>
        <begin position="30"/>
        <end position="47"/>
    </location>
</feature>
<name>A0A9E2NQ26_9FIRM</name>
<evidence type="ECO:0000313" key="3">
    <source>
        <dbReference type="EMBL" id="MBU3819311.1"/>
    </source>
</evidence>
<feature type="transmembrane region" description="Helical" evidence="1">
    <location>
        <begin position="152"/>
        <end position="173"/>
    </location>
</feature>
<keyword evidence="1" id="KW-0812">Transmembrane</keyword>
<dbReference type="Proteomes" id="UP000824178">
    <property type="component" value="Unassembled WGS sequence"/>
</dbReference>
<comment type="caution">
    <text evidence="3">The sequence shown here is derived from an EMBL/GenBank/DDBJ whole genome shotgun (WGS) entry which is preliminary data.</text>
</comment>
<feature type="transmembrane region" description="Helical" evidence="1">
    <location>
        <begin position="180"/>
        <end position="199"/>
    </location>
</feature>
<evidence type="ECO:0000259" key="2">
    <source>
        <dbReference type="SMART" id="SM00014"/>
    </source>
</evidence>
<dbReference type="AlphaFoldDB" id="A0A9E2NQ26"/>
<dbReference type="InterPro" id="IPR000326">
    <property type="entry name" value="PAP2/HPO"/>
</dbReference>
<dbReference type="Gene3D" id="1.20.144.10">
    <property type="entry name" value="Phosphatidic acid phosphatase type 2/haloperoxidase"/>
    <property type="match status" value="1"/>
</dbReference>
<dbReference type="Pfam" id="PF01569">
    <property type="entry name" value="PAP2"/>
    <property type="match status" value="1"/>
</dbReference>
<dbReference type="PANTHER" id="PTHR14969:SF13">
    <property type="entry name" value="AT30094P"/>
    <property type="match status" value="1"/>
</dbReference>
<sequence length="318" mass="34661">MDIEYLLLLQNFRQATGDVLTPLMEAVTELAASPLLIGLVAFVYWAVNKPLGSFLMLNYTGSTLLNQTVKLGVCAYRPWVRDARVIPVASAIGDATGYSFPSGHSQSATAYYGSIALWFGKKRRWVAWTMAVLILLTGFSRNYLGVHTPQDVAVGIGLCCLYLAVNARVLAWLERNPRGDWIIACVGSALALAAVAFYLTKSYPMDYQNGVLLVDPSVMMEDGFMAAGMVLGFYPGWLIERRLICFSTAPKDRSAAQYLLAAAALGPLLALYKLLPGLLAPAVGVCWAEFISCALLAFYAMALVPALIRLLQNRRSRA</sequence>
<accession>A0A9E2NQ26</accession>
<dbReference type="SMART" id="SM00014">
    <property type="entry name" value="acidPPc"/>
    <property type="match status" value="1"/>
</dbReference>
<dbReference type="SUPFAM" id="SSF48317">
    <property type="entry name" value="Acid phosphatase/Vanadium-dependent haloperoxidase"/>
    <property type="match status" value="1"/>
</dbReference>
<keyword evidence="1" id="KW-0472">Membrane</keyword>
<feature type="transmembrane region" description="Helical" evidence="1">
    <location>
        <begin position="125"/>
        <end position="146"/>
    </location>
</feature>
<dbReference type="PANTHER" id="PTHR14969">
    <property type="entry name" value="SPHINGOSINE-1-PHOSPHATE PHOSPHOHYDROLASE"/>
    <property type="match status" value="1"/>
</dbReference>
<feature type="transmembrane region" description="Helical" evidence="1">
    <location>
        <begin position="258"/>
        <end position="275"/>
    </location>
</feature>
<evidence type="ECO:0000256" key="1">
    <source>
        <dbReference type="SAM" id="Phobius"/>
    </source>
</evidence>
<dbReference type="InterPro" id="IPR036938">
    <property type="entry name" value="PAP2/HPO_sf"/>
</dbReference>
<gene>
    <name evidence="3" type="ORF">H9864_02910</name>
</gene>